<dbReference type="InterPro" id="IPR002048">
    <property type="entry name" value="EF_hand_dom"/>
</dbReference>
<comment type="caution">
    <text evidence="3">The sequence shown here is derived from an EMBL/GenBank/DDBJ whole genome shotgun (WGS) entry which is preliminary data.</text>
</comment>
<feature type="domain" description="EF-hand" evidence="2">
    <location>
        <begin position="155"/>
        <end position="190"/>
    </location>
</feature>
<name>A0A6A0AGB4_HAELA</name>
<organism evidence="3 4">
    <name type="scientific">Haematococcus lacustris</name>
    <name type="common">Green alga</name>
    <name type="synonym">Haematococcus pluvialis</name>
    <dbReference type="NCBI Taxonomy" id="44745"/>
    <lineage>
        <taxon>Eukaryota</taxon>
        <taxon>Viridiplantae</taxon>
        <taxon>Chlorophyta</taxon>
        <taxon>core chlorophytes</taxon>
        <taxon>Chlorophyceae</taxon>
        <taxon>CS clade</taxon>
        <taxon>Chlamydomonadales</taxon>
        <taxon>Haematococcaceae</taxon>
        <taxon>Haematococcus</taxon>
    </lineage>
</organism>
<dbReference type="InterPro" id="IPR018247">
    <property type="entry name" value="EF_Hand_1_Ca_BS"/>
</dbReference>
<dbReference type="Proteomes" id="UP000485058">
    <property type="component" value="Unassembled WGS sequence"/>
</dbReference>
<reference evidence="3 4" key="1">
    <citation type="submission" date="2020-02" db="EMBL/GenBank/DDBJ databases">
        <title>Draft genome sequence of Haematococcus lacustris strain NIES-144.</title>
        <authorList>
            <person name="Morimoto D."/>
            <person name="Nakagawa S."/>
            <person name="Yoshida T."/>
            <person name="Sawayama S."/>
        </authorList>
    </citation>
    <scope>NUCLEOTIDE SEQUENCE [LARGE SCALE GENOMIC DNA]</scope>
    <source>
        <strain evidence="3 4">NIES-144</strain>
    </source>
</reference>
<feature type="non-terminal residue" evidence="3">
    <location>
        <position position="1"/>
    </location>
</feature>
<evidence type="ECO:0000256" key="1">
    <source>
        <dbReference type="ARBA" id="ARBA00022837"/>
    </source>
</evidence>
<evidence type="ECO:0000259" key="2">
    <source>
        <dbReference type="PROSITE" id="PS50222"/>
    </source>
</evidence>
<evidence type="ECO:0000313" key="4">
    <source>
        <dbReference type="Proteomes" id="UP000485058"/>
    </source>
</evidence>
<sequence length="198" mass="21897">MTAADTGSKRTRRHAYGARNPWAAIHPSCEQTRHPSPLRSASPTRSVECLTCTNTSCCNPFAIPSSKHPTWLNHLALEPFVVLLCVGSPSLTTLPGWAHQHHHQDIVLFDTWLSMTPNAFPSHLCRSHTEAPLLLGNHADRAVLTHLQDKLLTTANQAAVRHVMRSYDTDHTGRISCQDLTAALQRLHVGLSPSEEQQ</sequence>
<dbReference type="GO" id="GO:0005509">
    <property type="term" value="F:calcium ion binding"/>
    <property type="evidence" value="ECO:0007669"/>
    <property type="project" value="InterPro"/>
</dbReference>
<gene>
    <name evidence="3" type="ORF">HaLaN_30874</name>
</gene>
<dbReference type="PROSITE" id="PS00018">
    <property type="entry name" value="EF_HAND_1"/>
    <property type="match status" value="1"/>
</dbReference>
<proteinExistence type="predicted"/>
<dbReference type="SUPFAM" id="SSF47473">
    <property type="entry name" value="EF-hand"/>
    <property type="match status" value="1"/>
</dbReference>
<dbReference type="PROSITE" id="PS50222">
    <property type="entry name" value="EF_HAND_2"/>
    <property type="match status" value="1"/>
</dbReference>
<protein>
    <recommendedName>
        <fullName evidence="2">EF-hand domain-containing protein</fullName>
    </recommendedName>
</protein>
<keyword evidence="1" id="KW-0106">Calcium</keyword>
<dbReference type="AlphaFoldDB" id="A0A6A0AGB4"/>
<evidence type="ECO:0000313" key="3">
    <source>
        <dbReference type="EMBL" id="GFH31766.1"/>
    </source>
</evidence>
<dbReference type="EMBL" id="BLLF01005922">
    <property type="protein sequence ID" value="GFH31766.1"/>
    <property type="molecule type" value="Genomic_DNA"/>
</dbReference>
<feature type="non-terminal residue" evidence="3">
    <location>
        <position position="198"/>
    </location>
</feature>
<keyword evidence="4" id="KW-1185">Reference proteome</keyword>
<dbReference type="Gene3D" id="1.10.238.10">
    <property type="entry name" value="EF-hand"/>
    <property type="match status" value="1"/>
</dbReference>
<dbReference type="InterPro" id="IPR011992">
    <property type="entry name" value="EF-hand-dom_pair"/>
</dbReference>
<accession>A0A6A0AGB4</accession>